<dbReference type="Pfam" id="PF00063">
    <property type="entry name" value="Myosin_head"/>
    <property type="match status" value="1"/>
</dbReference>
<dbReference type="Gene3D" id="1.10.472.10">
    <property type="entry name" value="Cyclin-like"/>
    <property type="match status" value="1"/>
</dbReference>
<dbReference type="AlphaFoldDB" id="A0AAV0BUY8"/>
<organism evidence="8 9">
    <name type="scientific">Phakopsora pachyrhizi</name>
    <name type="common">Asian soybean rust disease fungus</name>
    <dbReference type="NCBI Taxonomy" id="170000"/>
    <lineage>
        <taxon>Eukaryota</taxon>
        <taxon>Fungi</taxon>
        <taxon>Dikarya</taxon>
        <taxon>Basidiomycota</taxon>
        <taxon>Pucciniomycotina</taxon>
        <taxon>Pucciniomycetes</taxon>
        <taxon>Pucciniales</taxon>
        <taxon>Phakopsoraceae</taxon>
        <taxon>Phakopsora</taxon>
    </lineage>
</organism>
<keyword evidence="2" id="KW-0067">ATP-binding</keyword>
<dbReference type="GO" id="GO:0051286">
    <property type="term" value="C:cell tip"/>
    <property type="evidence" value="ECO:0007669"/>
    <property type="project" value="TreeGrafter"/>
</dbReference>
<keyword evidence="3 6" id="KW-0518">Myosin</keyword>
<name>A0AAV0BUY8_PHAPC</name>
<dbReference type="GO" id="GO:0007015">
    <property type="term" value="P:actin filament organization"/>
    <property type="evidence" value="ECO:0007669"/>
    <property type="project" value="TreeGrafter"/>
</dbReference>
<reference evidence="8" key="1">
    <citation type="submission" date="2022-06" db="EMBL/GenBank/DDBJ databases">
        <authorList>
            <consortium name="SYNGENTA / RWTH Aachen University"/>
        </authorList>
    </citation>
    <scope>NUCLEOTIDE SEQUENCE</scope>
</reference>
<dbReference type="Gene3D" id="1.10.10.820">
    <property type="match status" value="1"/>
</dbReference>
<dbReference type="InterPro" id="IPR001609">
    <property type="entry name" value="Myosin_head_motor_dom-like"/>
</dbReference>
<dbReference type="GO" id="GO:0005524">
    <property type="term" value="F:ATP binding"/>
    <property type="evidence" value="ECO:0007669"/>
    <property type="project" value="UniProtKB-KW"/>
</dbReference>
<dbReference type="FunFam" id="1.10.10.820:FF:000001">
    <property type="entry name" value="Myosin heavy chain"/>
    <property type="match status" value="1"/>
</dbReference>
<comment type="caution">
    <text evidence="6">Lacks conserved residue(s) required for the propagation of feature annotation.</text>
</comment>
<dbReference type="PROSITE" id="PS51456">
    <property type="entry name" value="MYOSIN_MOTOR"/>
    <property type="match status" value="1"/>
</dbReference>
<dbReference type="PANTHER" id="PTHR13140:SF837">
    <property type="entry name" value="MYOSIN-3-RELATED"/>
    <property type="match status" value="1"/>
</dbReference>
<evidence type="ECO:0000256" key="1">
    <source>
        <dbReference type="ARBA" id="ARBA00022741"/>
    </source>
</evidence>
<comment type="caution">
    <text evidence="8">The sequence shown here is derived from an EMBL/GenBank/DDBJ whole genome shotgun (WGS) entry which is preliminary data.</text>
</comment>
<sequence>MRKSVRRYSLKVMSATALFLATKVEEVPIKLEYIFREYLRIDENGDEIQPGNLTPDGSEGRIVGQIDDERNFHNFYQFTKGASPQQREEYGIQEPAAYYYTSRAGCLDVPQMDDIEEWNSTLRAMSTIGLSQAEQSNILRMLAIVLWLGNSQYAENKEGNA</sequence>
<comment type="similarity">
    <text evidence="6">Belongs to the TRAFAC class myosin-kinesin ATPase superfamily. Myosin family.</text>
</comment>
<dbReference type="GO" id="GO:0005886">
    <property type="term" value="C:plasma membrane"/>
    <property type="evidence" value="ECO:0007669"/>
    <property type="project" value="TreeGrafter"/>
</dbReference>
<evidence type="ECO:0000313" key="8">
    <source>
        <dbReference type="EMBL" id="CAH7690465.1"/>
    </source>
</evidence>
<dbReference type="GO" id="GO:0030479">
    <property type="term" value="C:actin cortical patch"/>
    <property type="evidence" value="ECO:0007669"/>
    <property type="project" value="TreeGrafter"/>
</dbReference>
<dbReference type="GO" id="GO:0000146">
    <property type="term" value="F:microfilament motor activity"/>
    <property type="evidence" value="ECO:0007669"/>
    <property type="project" value="TreeGrafter"/>
</dbReference>
<evidence type="ECO:0000259" key="7">
    <source>
        <dbReference type="PROSITE" id="PS51456"/>
    </source>
</evidence>
<feature type="domain" description="Myosin motor" evidence="7">
    <location>
        <begin position="1"/>
        <end position="161"/>
    </location>
</feature>
<dbReference type="SUPFAM" id="SSF52540">
    <property type="entry name" value="P-loop containing nucleoside triphosphate hydrolases"/>
    <property type="match status" value="1"/>
</dbReference>
<evidence type="ECO:0000256" key="3">
    <source>
        <dbReference type="ARBA" id="ARBA00023123"/>
    </source>
</evidence>
<protein>
    <submittedName>
        <fullName evidence="8">Myosin head-domain-containing protein</fullName>
    </submittedName>
</protein>
<evidence type="ECO:0000256" key="4">
    <source>
        <dbReference type="ARBA" id="ARBA00023175"/>
    </source>
</evidence>
<dbReference type="EMBL" id="CALTRL010006299">
    <property type="protein sequence ID" value="CAH7690465.1"/>
    <property type="molecule type" value="Genomic_DNA"/>
</dbReference>
<dbReference type="InterPro" id="IPR027417">
    <property type="entry name" value="P-loop_NTPase"/>
</dbReference>
<dbReference type="SUPFAM" id="SSF47954">
    <property type="entry name" value="Cyclin-like"/>
    <property type="match status" value="1"/>
</dbReference>
<dbReference type="InterPro" id="IPR036915">
    <property type="entry name" value="Cyclin-like_sf"/>
</dbReference>
<dbReference type="Proteomes" id="UP001153365">
    <property type="component" value="Unassembled WGS sequence"/>
</dbReference>
<evidence type="ECO:0000256" key="2">
    <source>
        <dbReference type="ARBA" id="ARBA00022840"/>
    </source>
</evidence>
<dbReference type="GO" id="GO:0016459">
    <property type="term" value="C:myosin complex"/>
    <property type="evidence" value="ECO:0007669"/>
    <property type="project" value="UniProtKB-KW"/>
</dbReference>
<dbReference type="GO" id="GO:0051666">
    <property type="term" value="P:actin cortical patch localization"/>
    <property type="evidence" value="ECO:0007669"/>
    <property type="project" value="TreeGrafter"/>
</dbReference>
<evidence type="ECO:0000256" key="6">
    <source>
        <dbReference type="PROSITE-ProRule" id="PRU00782"/>
    </source>
</evidence>
<keyword evidence="9" id="KW-1185">Reference proteome</keyword>
<dbReference type="GO" id="GO:0051015">
    <property type="term" value="F:actin filament binding"/>
    <property type="evidence" value="ECO:0007669"/>
    <property type="project" value="TreeGrafter"/>
</dbReference>
<dbReference type="Gene3D" id="1.20.120.720">
    <property type="entry name" value="Myosin VI head, motor domain, U50 subdomain"/>
    <property type="match status" value="1"/>
</dbReference>
<keyword evidence="5 6" id="KW-0009">Actin-binding</keyword>
<gene>
    <name evidence="8" type="ORF">PPACK8108_LOCUS25819</name>
</gene>
<accession>A0AAV0BUY8</accession>
<evidence type="ECO:0000313" key="9">
    <source>
        <dbReference type="Proteomes" id="UP001153365"/>
    </source>
</evidence>
<keyword evidence="4" id="KW-0505">Motor protein</keyword>
<dbReference type="PANTHER" id="PTHR13140">
    <property type="entry name" value="MYOSIN"/>
    <property type="match status" value="1"/>
</dbReference>
<keyword evidence="1" id="KW-0547">Nucleotide-binding</keyword>
<proteinExistence type="inferred from homology"/>
<evidence type="ECO:0000256" key="5">
    <source>
        <dbReference type="ARBA" id="ARBA00023203"/>
    </source>
</evidence>
<dbReference type="GO" id="GO:0006897">
    <property type="term" value="P:endocytosis"/>
    <property type="evidence" value="ECO:0007669"/>
    <property type="project" value="TreeGrafter"/>
</dbReference>